<dbReference type="PANTHER" id="PTHR12327:SF0">
    <property type="entry name" value="ALPHA-TUBULIN N-ACETYLTRANSFERASE 1"/>
    <property type="match status" value="1"/>
</dbReference>
<feature type="site" description="Crucial for catalytic activity" evidence="3">
    <location>
        <position position="56"/>
    </location>
</feature>
<dbReference type="GO" id="GO:0070507">
    <property type="term" value="P:regulation of microtubule cytoskeleton organization"/>
    <property type="evidence" value="ECO:0007669"/>
    <property type="project" value="UniProtKB-UniRule"/>
</dbReference>
<sequence>MEFRFKLSEFLDCEISKINKNLLPNTFSGDRRAAAKCIGYVSEIMDSMGIASAHAQALQKPITSAEKLRNSNYDVYLLVDFEANNGNGTVLGMLKVGRKNLYVFDVTGMSHEKKALCILDFYIYESSQRQGYGKWLFDHMLHGENILPQEMALDKPSEKLLAFLFKHYGLQTIIPHNNFIIFEGFFDYLKSEVAVGTNGKVPKLAATDNYETESQHAYPNQQSSIKPDEHGLSMYGKHAAFKPVDTMGSIMSTQLQQDLQPADYTLNKSYDSFLHETQRDAENARYDHK</sequence>
<comment type="function">
    <text evidence="3">Specifically acetylates 'Lys-40' in alpha-tubulin on the lumenal side of microtubules. Promotes microtubule destabilization and accelerates microtubule dynamics; this activity may be independent of acetylation activity. Acetylates alpha-tubulin with a slow enzymatic rate, due to a catalytic site that is not optimized for acetyl transfer. Enters the microtubule through each end and diffuses quickly throughout the lumen of microtubules. Acetylates only long/old microtubules because of its slow acetylation rate since it does not have time to act on dynamically unstable microtubules before the enzyme is released.</text>
</comment>
<reference evidence="5 6" key="1">
    <citation type="journal article" date="2017" name="Gigascience">
        <title>Genome sequence of the small brown planthopper, Laodelphax striatellus.</title>
        <authorList>
            <person name="Zhu J."/>
            <person name="Jiang F."/>
            <person name="Wang X."/>
            <person name="Yang P."/>
            <person name="Bao Y."/>
            <person name="Zhao W."/>
            <person name="Wang W."/>
            <person name="Lu H."/>
            <person name="Wang Q."/>
            <person name="Cui N."/>
            <person name="Li J."/>
            <person name="Chen X."/>
            <person name="Luo L."/>
            <person name="Yu J."/>
            <person name="Kang L."/>
            <person name="Cui F."/>
        </authorList>
    </citation>
    <scope>NUCLEOTIDE SEQUENCE [LARGE SCALE GENOMIC DNA]</scope>
    <source>
        <strain evidence="5">Lst14</strain>
    </source>
</reference>
<dbReference type="GO" id="GO:0019799">
    <property type="term" value="F:tubulin N-acetyltransferase activity"/>
    <property type="evidence" value="ECO:0007669"/>
    <property type="project" value="UniProtKB-UniRule"/>
</dbReference>
<dbReference type="GO" id="GO:0005874">
    <property type="term" value="C:microtubule"/>
    <property type="evidence" value="ECO:0007669"/>
    <property type="project" value="InterPro"/>
</dbReference>
<evidence type="ECO:0000256" key="1">
    <source>
        <dbReference type="ARBA" id="ARBA00022679"/>
    </source>
</evidence>
<feature type="binding site" evidence="3">
    <location>
        <begin position="157"/>
        <end position="166"/>
    </location>
    <ligand>
        <name>acetyl-CoA</name>
        <dbReference type="ChEBI" id="CHEBI:57288"/>
    </ligand>
</feature>
<dbReference type="InParanoid" id="A0A482XEW7"/>
<dbReference type="EC" id="2.3.1.108" evidence="3"/>
<gene>
    <name evidence="5" type="ORF">LSTR_LSTR003892</name>
</gene>
<dbReference type="FunCoup" id="A0A482XEW7">
    <property type="interactions" value="6"/>
</dbReference>
<dbReference type="Proteomes" id="UP000291343">
    <property type="component" value="Unassembled WGS sequence"/>
</dbReference>
<dbReference type="EMBL" id="QKKF02011224">
    <property type="protein sequence ID" value="RZF44252.1"/>
    <property type="molecule type" value="Genomic_DNA"/>
</dbReference>
<dbReference type="SMR" id="A0A482XEW7"/>
<dbReference type="GO" id="GO:0048666">
    <property type="term" value="P:neuron development"/>
    <property type="evidence" value="ECO:0007669"/>
    <property type="project" value="UniProtKB-UniRule"/>
</dbReference>
<keyword evidence="2 3" id="KW-0012">Acyltransferase</keyword>
<accession>A0A482XEW7</accession>
<dbReference type="SUPFAM" id="SSF55729">
    <property type="entry name" value="Acyl-CoA N-acyltransferases (Nat)"/>
    <property type="match status" value="1"/>
</dbReference>
<dbReference type="InterPro" id="IPR038746">
    <property type="entry name" value="Atat"/>
</dbReference>
<dbReference type="AlphaFoldDB" id="A0A482XEW7"/>
<name>A0A482XEW7_LAOST</name>
<proteinExistence type="inferred from homology"/>
<keyword evidence="1 3" id="KW-0808">Transferase</keyword>
<evidence type="ECO:0000256" key="3">
    <source>
        <dbReference type="HAMAP-Rule" id="MF_03130"/>
    </source>
</evidence>
<dbReference type="Pfam" id="PF05301">
    <property type="entry name" value="Acetyltransf_16"/>
    <property type="match status" value="1"/>
</dbReference>
<keyword evidence="6" id="KW-1185">Reference proteome</keyword>
<organism evidence="5 6">
    <name type="scientific">Laodelphax striatellus</name>
    <name type="common">Small brown planthopper</name>
    <name type="synonym">Delphax striatella</name>
    <dbReference type="NCBI Taxonomy" id="195883"/>
    <lineage>
        <taxon>Eukaryota</taxon>
        <taxon>Metazoa</taxon>
        <taxon>Ecdysozoa</taxon>
        <taxon>Arthropoda</taxon>
        <taxon>Hexapoda</taxon>
        <taxon>Insecta</taxon>
        <taxon>Pterygota</taxon>
        <taxon>Neoptera</taxon>
        <taxon>Paraneoptera</taxon>
        <taxon>Hemiptera</taxon>
        <taxon>Auchenorrhyncha</taxon>
        <taxon>Fulgoroidea</taxon>
        <taxon>Delphacidae</taxon>
        <taxon>Criomorphinae</taxon>
        <taxon>Laodelphax</taxon>
    </lineage>
</organism>
<feature type="domain" description="N-acetyltransferase" evidence="4">
    <location>
        <begin position="1"/>
        <end position="187"/>
    </location>
</feature>
<comment type="catalytic activity">
    <reaction evidence="3">
        <text>L-lysyl-[alpha-tubulin] + acetyl-CoA = N(6)-acetyl-L-lysyl-[alpha-tubulin] + CoA + H(+)</text>
        <dbReference type="Rhea" id="RHEA:15277"/>
        <dbReference type="Rhea" id="RHEA-COMP:11278"/>
        <dbReference type="Rhea" id="RHEA-COMP:11279"/>
        <dbReference type="ChEBI" id="CHEBI:15378"/>
        <dbReference type="ChEBI" id="CHEBI:29969"/>
        <dbReference type="ChEBI" id="CHEBI:57287"/>
        <dbReference type="ChEBI" id="CHEBI:57288"/>
        <dbReference type="ChEBI" id="CHEBI:61930"/>
        <dbReference type="EC" id="2.3.1.108"/>
    </reaction>
</comment>
<comment type="similarity">
    <text evidence="3">Belongs to the acetyltransferase ATAT1 family.</text>
</comment>
<dbReference type="PROSITE" id="PS51730">
    <property type="entry name" value="GNAT_ATAT"/>
    <property type="match status" value="1"/>
</dbReference>
<dbReference type="PANTHER" id="PTHR12327">
    <property type="entry name" value="ALPHA-TUBULIN N-ACETYLTRANSFERASE 1"/>
    <property type="match status" value="1"/>
</dbReference>
<evidence type="ECO:0000256" key="2">
    <source>
        <dbReference type="ARBA" id="ARBA00023315"/>
    </source>
</evidence>
<evidence type="ECO:0000259" key="4">
    <source>
        <dbReference type="PROSITE" id="PS51730"/>
    </source>
</evidence>
<feature type="binding site" evidence="3">
    <location>
        <begin position="121"/>
        <end position="134"/>
    </location>
    <ligand>
        <name>acetyl-CoA</name>
        <dbReference type="ChEBI" id="CHEBI:57288"/>
    </ligand>
</feature>
<evidence type="ECO:0000313" key="5">
    <source>
        <dbReference type="EMBL" id="RZF44252.1"/>
    </source>
</evidence>
<dbReference type="Gene3D" id="3.40.630.30">
    <property type="match status" value="1"/>
</dbReference>
<dbReference type="InterPro" id="IPR016181">
    <property type="entry name" value="Acyl_CoA_acyltransferase"/>
</dbReference>
<dbReference type="OrthoDB" id="447510at2759"/>
<dbReference type="InterPro" id="IPR007965">
    <property type="entry name" value="GNAT_ATAT"/>
</dbReference>
<comment type="caution">
    <text evidence="5">The sequence shown here is derived from an EMBL/GenBank/DDBJ whole genome shotgun (WGS) entry which is preliminary data.</text>
</comment>
<protein>
    <recommendedName>
        <fullName evidence="3">Alpha-tubulin N-acetyltransferase</fullName>
        <shortName evidence="3">Alpha-TAT</shortName>
        <shortName evidence="3">TAT</shortName>
        <ecNumber evidence="3">2.3.1.108</ecNumber>
    </recommendedName>
    <alternativeName>
        <fullName evidence="3">Acetyltransferase mec-17 homolog</fullName>
    </alternativeName>
</protein>
<evidence type="ECO:0000313" key="6">
    <source>
        <dbReference type="Proteomes" id="UP000291343"/>
    </source>
</evidence>
<dbReference type="HAMAP" id="MF_03130">
    <property type="entry name" value="mec17"/>
    <property type="match status" value="1"/>
</dbReference>